<gene>
    <name evidence="3" type="ORF">B0A49_13146</name>
</gene>
<evidence type="ECO:0000313" key="3">
    <source>
        <dbReference type="EMBL" id="TKA62500.1"/>
    </source>
</evidence>
<dbReference type="PANTHER" id="PTHR48047:SF107">
    <property type="entry name" value="UDP-GLYCOSYLTRANSFERASE 92A1-LIKE"/>
    <property type="match status" value="1"/>
</dbReference>
<protein>
    <recommendedName>
        <fullName evidence="5">UDP-glycosyltransferases domain-containing protein</fullName>
    </recommendedName>
</protein>
<dbReference type="OrthoDB" id="5835829at2759"/>
<dbReference type="Gene3D" id="3.40.50.2000">
    <property type="entry name" value="Glycogen Phosphorylase B"/>
    <property type="match status" value="2"/>
</dbReference>
<dbReference type="Proteomes" id="UP000308768">
    <property type="component" value="Unassembled WGS sequence"/>
</dbReference>
<accession>A0A4U0WHQ2</accession>
<comment type="caution">
    <text evidence="3">The sequence shown here is derived from an EMBL/GenBank/DDBJ whole genome shotgun (WGS) entry which is preliminary data.</text>
</comment>
<dbReference type="InterPro" id="IPR002213">
    <property type="entry name" value="UDP_glucos_trans"/>
</dbReference>
<dbReference type="CDD" id="cd03784">
    <property type="entry name" value="GT1_Gtf-like"/>
    <property type="match status" value="1"/>
</dbReference>
<sequence length="474" mass="51746">MSHSAAHVCGVVFPGAGHAANFFNVASAIVSENLIVHALVMSKKKSLRWMESTGQAVHSNIRLEVLAGGQWEDWHEEEPKLMMQKILSPEFSAAVASTLADVRAGLHHTHKLTAMIMNGLMTNILPVAKANGLRSYLLFPSPYYMLRLSTAANPSDGYESSYVFRGLGGQDDEVVFNLGDAPDVVNPMFRKLMAESVQSTDGAICSGTNIGLEGSFYDQPHLPRELGSPKATFFVGPLMPEWFLHAPVEQDSPARSNRKVPLVAAECVQFLDEHPPQSVVYISLGSHADFSIPQAVLIISLLRGLNVPYILVKREDKQELVNALGPYSTPGIITKWAPQLEILSHPSLRCFLSHAGFGSMLEGIVGGTPFISCPVASDQFLDSKVMNHLGVSVGTIAVNKHISQMQRTTPYPILPDDAGKQIEALFRDLFATTDGEAKLSEARRNVLKLRTRILRAKAEEGARELSSLKRVLMA</sequence>
<organism evidence="3 4">
    <name type="scientific">Cryomyces minteri</name>
    <dbReference type="NCBI Taxonomy" id="331657"/>
    <lineage>
        <taxon>Eukaryota</taxon>
        <taxon>Fungi</taxon>
        <taxon>Dikarya</taxon>
        <taxon>Ascomycota</taxon>
        <taxon>Pezizomycotina</taxon>
        <taxon>Dothideomycetes</taxon>
        <taxon>Dothideomycetes incertae sedis</taxon>
        <taxon>Cryomyces</taxon>
    </lineage>
</organism>
<dbReference type="AlphaFoldDB" id="A0A4U0WHQ2"/>
<evidence type="ECO:0000256" key="2">
    <source>
        <dbReference type="ARBA" id="ARBA00022679"/>
    </source>
</evidence>
<name>A0A4U0WHQ2_9PEZI</name>
<proteinExistence type="inferred from homology"/>
<dbReference type="GO" id="GO:0035251">
    <property type="term" value="F:UDP-glucosyltransferase activity"/>
    <property type="evidence" value="ECO:0007669"/>
    <property type="project" value="TreeGrafter"/>
</dbReference>
<comment type="similarity">
    <text evidence="1">Belongs to the UDP-glycosyltransferase family.</text>
</comment>
<evidence type="ECO:0000256" key="1">
    <source>
        <dbReference type="ARBA" id="ARBA00009995"/>
    </source>
</evidence>
<dbReference type="STRING" id="331657.A0A4U0WHQ2"/>
<evidence type="ECO:0008006" key="5">
    <source>
        <dbReference type="Google" id="ProtNLM"/>
    </source>
</evidence>
<dbReference type="EMBL" id="NAJN01001551">
    <property type="protein sequence ID" value="TKA62500.1"/>
    <property type="molecule type" value="Genomic_DNA"/>
</dbReference>
<evidence type="ECO:0000313" key="4">
    <source>
        <dbReference type="Proteomes" id="UP000308768"/>
    </source>
</evidence>
<dbReference type="SUPFAM" id="SSF53756">
    <property type="entry name" value="UDP-Glycosyltransferase/glycogen phosphorylase"/>
    <property type="match status" value="1"/>
</dbReference>
<dbReference type="PANTHER" id="PTHR48047">
    <property type="entry name" value="GLYCOSYLTRANSFERASE"/>
    <property type="match status" value="1"/>
</dbReference>
<dbReference type="Pfam" id="PF00201">
    <property type="entry name" value="UDPGT"/>
    <property type="match status" value="1"/>
</dbReference>
<reference evidence="3 4" key="1">
    <citation type="submission" date="2017-03" db="EMBL/GenBank/DDBJ databases">
        <title>Genomes of endolithic fungi from Antarctica.</title>
        <authorList>
            <person name="Coleine C."/>
            <person name="Masonjones S."/>
            <person name="Stajich J.E."/>
        </authorList>
    </citation>
    <scope>NUCLEOTIDE SEQUENCE [LARGE SCALE GENOMIC DNA]</scope>
    <source>
        <strain evidence="3 4">CCFEE 5187</strain>
    </source>
</reference>
<keyword evidence="4" id="KW-1185">Reference proteome</keyword>
<keyword evidence="2" id="KW-0808">Transferase</keyword>